<dbReference type="SUPFAM" id="SSF74653">
    <property type="entry name" value="TolA/TonB C-terminal domain"/>
    <property type="match status" value="1"/>
</dbReference>
<dbReference type="GO" id="GO:0015031">
    <property type="term" value="P:protein transport"/>
    <property type="evidence" value="ECO:0007669"/>
    <property type="project" value="UniProtKB-KW"/>
</dbReference>
<feature type="region of interest" description="Disordered" evidence="10">
    <location>
        <begin position="83"/>
        <end position="113"/>
    </location>
</feature>
<protein>
    <submittedName>
        <fullName evidence="13">TonB family protein</fullName>
    </submittedName>
</protein>
<feature type="transmembrane region" description="Helical" evidence="11">
    <location>
        <begin position="28"/>
        <end position="48"/>
    </location>
</feature>
<dbReference type="InterPro" id="IPR006260">
    <property type="entry name" value="TonB/TolA_C"/>
</dbReference>
<evidence type="ECO:0000256" key="3">
    <source>
        <dbReference type="ARBA" id="ARBA00022448"/>
    </source>
</evidence>
<dbReference type="EMBL" id="AFHG01000053">
    <property type="protein sequence ID" value="EGK70734.1"/>
    <property type="molecule type" value="Genomic_DNA"/>
</dbReference>
<keyword evidence="8 11" id="KW-1133">Transmembrane helix</keyword>
<keyword evidence="9 11" id="KW-0472">Membrane</keyword>
<dbReference type="Gene3D" id="3.30.1150.10">
    <property type="match status" value="1"/>
</dbReference>
<comment type="similarity">
    <text evidence="2">Belongs to the TonB family.</text>
</comment>
<feature type="region of interest" description="Disordered" evidence="10">
    <location>
        <begin position="134"/>
        <end position="160"/>
    </location>
</feature>
<evidence type="ECO:0000256" key="11">
    <source>
        <dbReference type="SAM" id="Phobius"/>
    </source>
</evidence>
<evidence type="ECO:0000256" key="2">
    <source>
        <dbReference type="ARBA" id="ARBA00006555"/>
    </source>
</evidence>
<keyword evidence="4" id="KW-1003">Cell membrane</keyword>
<dbReference type="Pfam" id="PF03544">
    <property type="entry name" value="TonB_C"/>
    <property type="match status" value="1"/>
</dbReference>
<evidence type="ECO:0000256" key="4">
    <source>
        <dbReference type="ARBA" id="ARBA00022475"/>
    </source>
</evidence>
<organism evidence="13 14">
    <name type="scientific">Methyloversatilis universalis (strain ATCC BAA-1314 / DSM 25237 / JCM 13912 / CCUG 52030 / FAM5)</name>
    <dbReference type="NCBI Taxonomy" id="1000565"/>
    <lineage>
        <taxon>Bacteria</taxon>
        <taxon>Pseudomonadati</taxon>
        <taxon>Pseudomonadota</taxon>
        <taxon>Betaproteobacteria</taxon>
        <taxon>Nitrosomonadales</taxon>
        <taxon>Sterolibacteriaceae</taxon>
        <taxon>Methyloversatilis</taxon>
    </lineage>
</organism>
<evidence type="ECO:0000256" key="6">
    <source>
        <dbReference type="ARBA" id="ARBA00022692"/>
    </source>
</evidence>
<keyword evidence="7" id="KW-0653">Protein transport</keyword>
<evidence type="ECO:0000256" key="8">
    <source>
        <dbReference type="ARBA" id="ARBA00022989"/>
    </source>
</evidence>
<dbReference type="PANTHER" id="PTHR33446:SF11">
    <property type="entry name" value="TONB3"/>
    <property type="match status" value="1"/>
</dbReference>
<accession>F5RF78</accession>
<keyword evidence="6 11" id="KW-0812">Transmembrane</keyword>
<dbReference type="InterPro" id="IPR037682">
    <property type="entry name" value="TonB_C"/>
</dbReference>
<dbReference type="AlphaFoldDB" id="F5RF78"/>
<dbReference type="GO" id="GO:0098797">
    <property type="term" value="C:plasma membrane protein complex"/>
    <property type="evidence" value="ECO:0007669"/>
    <property type="project" value="TreeGrafter"/>
</dbReference>
<sequence length="307" mass="33832">MFLKRAAARTPAAVLAADTPAEAGVPPLALGIALSILVHAFVLALHFTPDLKPKQKAKDQALEVILVNARSRQKPIDPQALAQANLDGGGTVDQDRRASTPLPVSPREKTGDQLVDTQRRVQELESQQQKLLSELKSGPALNRQEHRLEQPDPTPEQKKTLTGDEIAASAAATARNLAAIARNVDDYNKKPRKAYALTRTQEYAFARYIDDWRQKIERIGSLNYPPAARGKVYGNVTLTIEIRQDGEVASIALERSSGHKVLDDAAIRIVRMAAPYPSFPDHIRREYDILSITRTLIFARGDLVESN</sequence>
<evidence type="ECO:0000256" key="1">
    <source>
        <dbReference type="ARBA" id="ARBA00004383"/>
    </source>
</evidence>
<evidence type="ECO:0000256" key="7">
    <source>
        <dbReference type="ARBA" id="ARBA00022927"/>
    </source>
</evidence>
<keyword evidence="14" id="KW-1185">Reference proteome</keyword>
<dbReference type="eggNOG" id="COG0810">
    <property type="taxonomic scope" value="Bacteria"/>
</dbReference>
<keyword evidence="3" id="KW-0813">Transport</keyword>
<feature type="domain" description="TonB C-terminal" evidence="12">
    <location>
        <begin position="208"/>
        <end position="307"/>
    </location>
</feature>
<feature type="compositionally biased region" description="Basic and acidic residues" evidence="10">
    <location>
        <begin position="143"/>
        <end position="160"/>
    </location>
</feature>
<dbReference type="PROSITE" id="PS52015">
    <property type="entry name" value="TONB_CTD"/>
    <property type="match status" value="1"/>
</dbReference>
<dbReference type="GO" id="GO:0031992">
    <property type="term" value="F:energy transducer activity"/>
    <property type="evidence" value="ECO:0007669"/>
    <property type="project" value="TreeGrafter"/>
</dbReference>
<dbReference type="RefSeq" id="WP_008063034.1">
    <property type="nucleotide sequence ID" value="NZ_AFHG01000053.1"/>
</dbReference>
<evidence type="ECO:0000313" key="13">
    <source>
        <dbReference type="EMBL" id="EGK70734.1"/>
    </source>
</evidence>
<proteinExistence type="inferred from homology"/>
<name>F5RF78_METUF</name>
<dbReference type="Proteomes" id="UP000005019">
    <property type="component" value="Unassembled WGS sequence"/>
</dbReference>
<dbReference type="PANTHER" id="PTHR33446">
    <property type="entry name" value="PROTEIN TONB-RELATED"/>
    <property type="match status" value="1"/>
</dbReference>
<evidence type="ECO:0000256" key="5">
    <source>
        <dbReference type="ARBA" id="ARBA00022519"/>
    </source>
</evidence>
<keyword evidence="5" id="KW-0997">Cell inner membrane</keyword>
<evidence type="ECO:0000256" key="9">
    <source>
        <dbReference type="ARBA" id="ARBA00023136"/>
    </source>
</evidence>
<comment type="subcellular location">
    <subcellularLocation>
        <location evidence="1">Cell inner membrane</location>
        <topology evidence="1">Single-pass membrane protein</topology>
        <orientation evidence="1">Periplasmic side</orientation>
    </subcellularLocation>
</comment>
<dbReference type="InterPro" id="IPR051045">
    <property type="entry name" value="TonB-dependent_transducer"/>
</dbReference>
<dbReference type="GO" id="GO:0055085">
    <property type="term" value="P:transmembrane transport"/>
    <property type="evidence" value="ECO:0007669"/>
    <property type="project" value="InterPro"/>
</dbReference>
<evidence type="ECO:0000256" key="10">
    <source>
        <dbReference type="SAM" id="MobiDB-lite"/>
    </source>
</evidence>
<evidence type="ECO:0000313" key="14">
    <source>
        <dbReference type="Proteomes" id="UP000005019"/>
    </source>
</evidence>
<evidence type="ECO:0000259" key="12">
    <source>
        <dbReference type="PROSITE" id="PS52015"/>
    </source>
</evidence>
<dbReference type="STRING" id="1000565.METUNv1_02955"/>
<reference evidence="13 14" key="1">
    <citation type="journal article" date="2011" name="J. Bacteriol.">
        <title>Genome sequence of Methyloversatilis universalis FAM5T, a methylotrophic representative of the order Rhodocyclales.</title>
        <authorList>
            <person name="Kittichotirat W."/>
            <person name="Good N.M."/>
            <person name="Hall R."/>
            <person name="Bringel F."/>
            <person name="Lajus A."/>
            <person name="Medigue C."/>
            <person name="Smalley N.E."/>
            <person name="Beck D."/>
            <person name="Bumgarner R."/>
            <person name="Vuilleumier S."/>
            <person name="Kalyuzhnaya M.G."/>
        </authorList>
    </citation>
    <scope>NUCLEOTIDE SEQUENCE [LARGE SCALE GENOMIC DNA]</scope>
    <source>
        <strain evidence="14">ATCC BAA-1314 / JCM 13912 / FAM5</strain>
    </source>
</reference>
<dbReference type="NCBIfam" id="TIGR01352">
    <property type="entry name" value="tonB_Cterm"/>
    <property type="match status" value="1"/>
</dbReference>
<dbReference type="OrthoDB" id="9803361at2"/>
<comment type="caution">
    <text evidence="13">The sequence shown here is derived from an EMBL/GenBank/DDBJ whole genome shotgun (WGS) entry which is preliminary data.</text>
</comment>
<gene>
    <name evidence="13" type="ORF">METUNv1_02955</name>
</gene>